<dbReference type="EMBL" id="BNAT01000032">
    <property type="protein sequence ID" value="GHE48844.1"/>
    <property type="molecule type" value="Genomic_DNA"/>
</dbReference>
<evidence type="ECO:0000313" key="2">
    <source>
        <dbReference type="EMBL" id="GHE48844.1"/>
    </source>
</evidence>
<gene>
    <name evidence="2" type="ORF">GCM10017771_70160</name>
</gene>
<sequence>MPSGQAKDRDVQVRDRGVDIRTSRLLEAARGNAFETPRGATRRGRDTGQKKSPLPGDGSYAEVARNAHSGLRCSTSV</sequence>
<organism evidence="2 3">
    <name type="scientific">Streptomyces capitiformicae</name>
    <dbReference type="NCBI Taxonomy" id="2014920"/>
    <lineage>
        <taxon>Bacteria</taxon>
        <taxon>Bacillati</taxon>
        <taxon>Actinomycetota</taxon>
        <taxon>Actinomycetes</taxon>
        <taxon>Kitasatosporales</taxon>
        <taxon>Streptomycetaceae</taxon>
        <taxon>Streptomyces</taxon>
    </lineage>
</organism>
<name>A0A918ZFS0_9ACTN</name>
<proteinExistence type="predicted"/>
<comment type="caution">
    <text evidence="2">The sequence shown here is derived from an EMBL/GenBank/DDBJ whole genome shotgun (WGS) entry which is preliminary data.</text>
</comment>
<feature type="region of interest" description="Disordered" evidence="1">
    <location>
        <begin position="29"/>
        <end position="77"/>
    </location>
</feature>
<reference evidence="2" key="1">
    <citation type="journal article" date="2014" name="Int. J. Syst. Evol. Microbiol.">
        <title>Complete genome sequence of Corynebacterium casei LMG S-19264T (=DSM 44701T), isolated from a smear-ripened cheese.</title>
        <authorList>
            <consortium name="US DOE Joint Genome Institute (JGI-PGF)"/>
            <person name="Walter F."/>
            <person name="Albersmeier A."/>
            <person name="Kalinowski J."/>
            <person name="Ruckert C."/>
        </authorList>
    </citation>
    <scope>NUCLEOTIDE SEQUENCE</scope>
    <source>
        <strain evidence="2">CGMCC 4.7403</strain>
    </source>
</reference>
<protein>
    <submittedName>
        <fullName evidence="2">Uncharacterized protein</fullName>
    </submittedName>
</protein>
<evidence type="ECO:0000256" key="1">
    <source>
        <dbReference type="SAM" id="MobiDB-lite"/>
    </source>
</evidence>
<accession>A0A918ZFS0</accession>
<evidence type="ECO:0000313" key="3">
    <source>
        <dbReference type="Proteomes" id="UP000603227"/>
    </source>
</evidence>
<dbReference type="Proteomes" id="UP000603227">
    <property type="component" value="Unassembled WGS sequence"/>
</dbReference>
<dbReference type="AlphaFoldDB" id="A0A918ZFS0"/>
<reference evidence="2" key="2">
    <citation type="submission" date="2020-09" db="EMBL/GenBank/DDBJ databases">
        <authorList>
            <person name="Sun Q."/>
            <person name="Zhou Y."/>
        </authorList>
    </citation>
    <scope>NUCLEOTIDE SEQUENCE</scope>
    <source>
        <strain evidence="2">CGMCC 4.7403</strain>
    </source>
</reference>
<keyword evidence="3" id="KW-1185">Reference proteome</keyword>